<dbReference type="InterPro" id="IPR001480">
    <property type="entry name" value="Bulb-type_lectin_dom"/>
</dbReference>
<dbReference type="InterPro" id="IPR017441">
    <property type="entry name" value="Protein_kinase_ATP_BS"/>
</dbReference>
<evidence type="ECO:0000256" key="11">
    <source>
        <dbReference type="SAM" id="Phobius"/>
    </source>
</evidence>
<keyword evidence="6 10" id="KW-0067">ATP-binding</keyword>
<dbReference type="PANTHER" id="PTHR47976:SF7">
    <property type="entry name" value="RECEPTOR-LIKE SERINE_THREONINE-PROTEIN KINASE"/>
    <property type="match status" value="1"/>
</dbReference>
<keyword evidence="5" id="KW-0418">Kinase</keyword>
<dbReference type="SUPFAM" id="SSF51110">
    <property type="entry name" value="alpha-D-mannose-specific plant lectins"/>
    <property type="match status" value="2"/>
</dbReference>
<keyword evidence="3" id="KW-0732">Signal</keyword>
<dbReference type="Gene3D" id="3.30.200.20">
    <property type="entry name" value="Phosphorylase Kinase, domain 1"/>
    <property type="match status" value="1"/>
</dbReference>
<keyword evidence="1 9" id="KW-0245">EGF-like domain</keyword>
<dbReference type="InterPro" id="IPR008271">
    <property type="entry name" value="Ser/Thr_kinase_AS"/>
</dbReference>
<dbReference type="InterPro" id="IPR000742">
    <property type="entry name" value="EGF"/>
</dbReference>
<dbReference type="Gene3D" id="1.10.510.10">
    <property type="entry name" value="Transferase(Phosphotransferase) domain 1"/>
    <property type="match status" value="1"/>
</dbReference>
<keyword evidence="11" id="KW-0472">Membrane</keyword>
<evidence type="ECO:0000256" key="6">
    <source>
        <dbReference type="ARBA" id="ARBA00022840"/>
    </source>
</evidence>
<evidence type="ECO:0000256" key="4">
    <source>
        <dbReference type="ARBA" id="ARBA00022741"/>
    </source>
</evidence>
<dbReference type="EMBL" id="JACEIK010002577">
    <property type="protein sequence ID" value="MCD9637883.1"/>
    <property type="molecule type" value="Genomic_DNA"/>
</dbReference>
<keyword evidence="7" id="KW-1015">Disulfide bond</keyword>
<organism evidence="14 15">
    <name type="scientific">Datura stramonium</name>
    <name type="common">Jimsonweed</name>
    <name type="synonym">Common thornapple</name>
    <dbReference type="NCBI Taxonomy" id="4076"/>
    <lineage>
        <taxon>Eukaryota</taxon>
        <taxon>Viridiplantae</taxon>
        <taxon>Streptophyta</taxon>
        <taxon>Embryophyta</taxon>
        <taxon>Tracheophyta</taxon>
        <taxon>Spermatophyta</taxon>
        <taxon>Magnoliopsida</taxon>
        <taxon>eudicotyledons</taxon>
        <taxon>Gunneridae</taxon>
        <taxon>Pentapetalae</taxon>
        <taxon>asterids</taxon>
        <taxon>lamiids</taxon>
        <taxon>Solanales</taxon>
        <taxon>Solanaceae</taxon>
        <taxon>Solanoideae</taxon>
        <taxon>Datureae</taxon>
        <taxon>Datura</taxon>
    </lineage>
</organism>
<dbReference type="Pfam" id="PF00954">
    <property type="entry name" value="S_locus_glycop"/>
    <property type="match status" value="1"/>
</dbReference>
<dbReference type="InterPro" id="IPR000719">
    <property type="entry name" value="Prot_kinase_dom"/>
</dbReference>
<dbReference type="PROSITE" id="PS00108">
    <property type="entry name" value="PROTEIN_KINASE_ST"/>
    <property type="match status" value="1"/>
</dbReference>
<evidence type="ECO:0000259" key="12">
    <source>
        <dbReference type="PROSITE" id="PS50011"/>
    </source>
</evidence>
<evidence type="ECO:0000256" key="7">
    <source>
        <dbReference type="ARBA" id="ARBA00023157"/>
    </source>
</evidence>
<dbReference type="SMART" id="SM00220">
    <property type="entry name" value="S_TKc"/>
    <property type="match status" value="1"/>
</dbReference>
<keyword evidence="2" id="KW-0808">Transferase</keyword>
<keyword evidence="15" id="KW-1185">Reference proteome</keyword>
<gene>
    <name evidence="14" type="ORF">HAX54_021424</name>
</gene>
<evidence type="ECO:0000313" key="15">
    <source>
        <dbReference type="Proteomes" id="UP000823775"/>
    </source>
</evidence>
<feature type="domain" description="EGF-like" evidence="13">
    <location>
        <begin position="153"/>
        <end position="190"/>
    </location>
</feature>
<evidence type="ECO:0000256" key="10">
    <source>
        <dbReference type="PROSITE-ProRule" id="PRU10141"/>
    </source>
</evidence>
<evidence type="ECO:0000256" key="2">
    <source>
        <dbReference type="ARBA" id="ARBA00022679"/>
    </source>
</evidence>
<comment type="caution">
    <text evidence="14">The sequence shown here is derived from an EMBL/GenBank/DDBJ whole genome shotgun (WGS) entry which is preliminary data.</text>
</comment>
<dbReference type="PROSITE" id="PS50011">
    <property type="entry name" value="PROTEIN_KINASE_DOM"/>
    <property type="match status" value="1"/>
</dbReference>
<dbReference type="InterPro" id="IPR036426">
    <property type="entry name" value="Bulb-type_lectin_dom_sf"/>
</dbReference>
<dbReference type="PANTHER" id="PTHR47976">
    <property type="entry name" value="G-TYPE LECTIN S-RECEPTOR-LIKE SERINE/THREONINE-PROTEIN KINASE SD2-5"/>
    <property type="match status" value="1"/>
</dbReference>
<dbReference type="PROSITE" id="PS00107">
    <property type="entry name" value="PROTEIN_KINASE_ATP"/>
    <property type="match status" value="1"/>
</dbReference>
<dbReference type="Proteomes" id="UP000823775">
    <property type="component" value="Unassembled WGS sequence"/>
</dbReference>
<keyword evidence="11" id="KW-1133">Transmembrane helix</keyword>
<dbReference type="PROSITE" id="PS50026">
    <property type="entry name" value="EGF_3"/>
    <property type="match status" value="1"/>
</dbReference>
<sequence>MLDNGNFVLYNSDRKVMWQSFDHPTNTILPGQRLTPGQVLFSSVSATDDSTGIFRLIMQQDGWLVQYPVQTPYLAPYAYYTEGAVGGGNNVTLNLDNDGRLYLLNSTMKIKDLTTGGNPTQNQYLMKIDVDGIFRVYSHSLDQGNLSVIWASTRDRCSPKGICGLNGYCTQFDDKIKCECLPGFDYVNPSDWTAGCERNFTTESCKAEGGEVKYYNMRQVFSTSWENDSYAFVKTDTQNECEQSCLVDCNCEAALFKDSQCSKQKLPLRYGRQDTTVSNLEALVKVGILGSIPVYKDDGVRETKKKELRKDILAVSISLIIFAFLVLLVTGILIQKSHAWVYRKLNENKNLQLNEEIALRAFSYIELEQATSGFTEELGRGAFGTVFKGTLADNQKVVAVKRLENVSDTEHKEFQTEMEVIGKTHHRNLIRLLGYCQDGSKRLLVYEYMNNGSLADILFTQEKQLTWIERINIVRDIARGLGYLHEECETQIIHCDIKPQNILMDAQFLAKISDFGLAKLLKQDQTRTYTGIRGTKGYVAPEWYRKFPVTVKADVYSFGIVLFELICQRKAVDWSLPADEAILEEWVYDCLKVNELGKLVGTEEVDSIQLERMVKVGIWCIQDEPSLRPSMKKVLLMLEGTVEIPTPPSPKSFLSSV</sequence>
<proteinExistence type="predicted"/>
<dbReference type="Pfam" id="PF01453">
    <property type="entry name" value="B_lectin"/>
    <property type="match status" value="1"/>
</dbReference>
<feature type="transmembrane region" description="Helical" evidence="11">
    <location>
        <begin position="312"/>
        <end position="334"/>
    </location>
</feature>
<evidence type="ECO:0000256" key="5">
    <source>
        <dbReference type="ARBA" id="ARBA00022777"/>
    </source>
</evidence>
<evidence type="ECO:0000256" key="8">
    <source>
        <dbReference type="ARBA" id="ARBA00023180"/>
    </source>
</evidence>
<evidence type="ECO:0000313" key="14">
    <source>
        <dbReference type="EMBL" id="MCD9637883.1"/>
    </source>
</evidence>
<feature type="domain" description="Protein kinase" evidence="12">
    <location>
        <begin position="372"/>
        <end position="654"/>
    </location>
</feature>
<accession>A0ABS8UV41</accession>
<evidence type="ECO:0000256" key="3">
    <source>
        <dbReference type="ARBA" id="ARBA00022729"/>
    </source>
</evidence>
<keyword evidence="8" id="KW-0325">Glycoprotein</keyword>
<dbReference type="InterPro" id="IPR000858">
    <property type="entry name" value="S_locus_glycoprot_dom"/>
</dbReference>
<evidence type="ECO:0000259" key="13">
    <source>
        <dbReference type="PROSITE" id="PS50026"/>
    </source>
</evidence>
<protein>
    <recommendedName>
        <fullName evidence="16">Non-specific serine/threonine protein kinase</fullName>
    </recommendedName>
</protein>
<feature type="binding site" evidence="10">
    <location>
        <position position="401"/>
    </location>
    <ligand>
        <name>ATP</name>
        <dbReference type="ChEBI" id="CHEBI:30616"/>
    </ligand>
</feature>
<dbReference type="InterPro" id="IPR011009">
    <property type="entry name" value="Kinase-like_dom_sf"/>
</dbReference>
<keyword evidence="4 10" id="KW-0547">Nucleotide-binding</keyword>
<evidence type="ECO:0000256" key="9">
    <source>
        <dbReference type="PROSITE-ProRule" id="PRU00076"/>
    </source>
</evidence>
<dbReference type="Gene3D" id="2.90.10.10">
    <property type="entry name" value="Bulb-type lectin domain"/>
    <property type="match status" value="1"/>
</dbReference>
<reference evidence="14 15" key="1">
    <citation type="journal article" date="2021" name="BMC Genomics">
        <title>Datura genome reveals duplications of psychoactive alkaloid biosynthetic genes and high mutation rate following tissue culture.</title>
        <authorList>
            <person name="Rajewski A."/>
            <person name="Carter-House D."/>
            <person name="Stajich J."/>
            <person name="Litt A."/>
        </authorList>
    </citation>
    <scope>NUCLEOTIDE SEQUENCE [LARGE SCALE GENOMIC DNA]</scope>
    <source>
        <strain evidence="14">AR-01</strain>
    </source>
</reference>
<comment type="caution">
    <text evidence="9">Lacks conserved residue(s) required for the propagation of feature annotation.</text>
</comment>
<dbReference type="InterPro" id="IPR051343">
    <property type="entry name" value="G-type_lectin_kinases/EP1-like"/>
</dbReference>
<evidence type="ECO:0000256" key="1">
    <source>
        <dbReference type="ARBA" id="ARBA00022536"/>
    </source>
</evidence>
<name>A0ABS8UV41_DATST</name>
<dbReference type="Pfam" id="PF00069">
    <property type="entry name" value="Pkinase"/>
    <property type="match status" value="1"/>
</dbReference>
<keyword evidence="11" id="KW-0812">Transmembrane</keyword>
<dbReference type="CDD" id="cd14066">
    <property type="entry name" value="STKc_IRAK"/>
    <property type="match status" value="1"/>
</dbReference>
<dbReference type="SUPFAM" id="SSF56112">
    <property type="entry name" value="Protein kinase-like (PK-like)"/>
    <property type="match status" value="1"/>
</dbReference>
<evidence type="ECO:0008006" key="16">
    <source>
        <dbReference type="Google" id="ProtNLM"/>
    </source>
</evidence>